<name>A0A0D2K5G6_9BACT</name>
<keyword evidence="2" id="KW-1185">Reference proteome</keyword>
<dbReference type="EMBL" id="ARQD01000001">
    <property type="protein sequence ID" value="KIX85487.1"/>
    <property type="molecule type" value="Genomic_DNA"/>
</dbReference>
<protein>
    <submittedName>
        <fullName evidence="1">Uncharacterized protein</fullName>
    </submittedName>
</protein>
<gene>
    <name evidence="1" type="ORF">J120_00725</name>
</gene>
<evidence type="ECO:0000313" key="1">
    <source>
        <dbReference type="EMBL" id="KIX85487.1"/>
    </source>
</evidence>
<sequence>MSKKYLFLFVWSALCIYANTSTCDKKISLFGLPQELVLEVVKNIIKQDTIKNIFSYETIQKSVHAYEEFISSKNILRQEALKEVNFGKKFIQYYPLLFDLCIKVFKLDSLTAIDTCPLQHIGISDTDIRRYQKNPYNSLLEYIPNLDLLQNIIKSIPQLMQSTNLRTKRYLYKACTVPREESIKYLALIDRQASKKLTLQVSYVFNKCNQSSTPCAFIIYTCSDHVLEFVLKNELISHEYAQHIQTWLSEALNLTTKELYSNGMIKMNSYICKFNEYIQSHTKNN</sequence>
<reference evidence="1 2" key="1">
    <citation type="journal article" date="2013" name="Proc. Natl. Acad. Sci. U.S.A.">
        <title>Candidate phylum TM6 genome recovered from a hospital sink biofilm provides genomic insights into this uncultivated phylum.</title>
        <authorList>
            <person name="McLean J.S."/>
            <person name="Lombardo M.J."/>
            <person name="Badger J.H."/>
            <person name="Edlund A."/>
            <person name="Novotny M."/>
            <person name="Yee-Greenbaum J."/>
            <person name="Vyahhi N."/>
            <person name="Hall A.P."/>
            <person name="Yang Y."/>
            <person name="Dupont C.L."/>
            <person name="Ziegler M.G."/>
            <person name="Chitsaz H."/>
            <person name="Allen A.E."/>
            <person name="Yooseph S."/>
            <person name="Tesler G."/>
            <person name="Pevzner P.A."/>
            <person name="Friedman R.M."/>
            <person name="Nealson K.H."/>
            <person name="Venter J.C."/>
            <person name="Lasken R.S."/>
        </authorList>
    </citation>
    <scope>NUCLEOTIDE SEQUENCE [LARGE SCALE GENOMIC DNA]</scope>
    <source>
        <strain evidence="1 2">TM6SC1</strain>
    </source>
</reference>
<comment type="caution">
    <text evidence="1">The sequence shown here is derived from an EMBL/GenBank/DDBJ whole genome shotgun (WGS) entry which is preliminary data.</text>
</comment>
<dbReference type="AlphaFoldDB" id="A0A0D2K5G6"/>
<dbReference type="Proteomes" id="UP000032214">
    <property type="component" value="Unassembled WGS sequence"/>
</dbReference>
<evidence type="ECO:0000313" key="2">
    <source>
        <dbReference type="Proteomes" id="UP000032214"/>
    </source>
</evidence>
<proteinExistence type="predicted"/>
<organism evidence="1 2">
    <name type="scientific">candidate division TM6 bacterium JCVI TM6SC1</name>
    <dbReference type="NCBI Taxonomy" id="1306947"/>
    <lineage>
        <taxon>Bacteria</taxon>
        <taxon>Candidatus Babelota</taxon>
        <taxon>Vermiphilus</taxon>
    </lineage>
</organism>
<accession>A0A0D2K5G6</accession>